<dbReference type="AlphaFoldDB" id="A6DK26"/>
<reference evidence="1 2" key="1">
    <citation type="journal article" date="2010" name="J. Bacteriol.">
        <title>Genome sequence of Lentisphaera araneosa HTCC2155T, the type species of the order Lentisphaerales in the phylum Lentisphaerae.</title>
        <authorList>
            <person name="Thrash J.C."/>
            <person name="Cho J.C."/>
            <person name="Vergin K.L."/>
            <person name="Morris R.M."/>
            <person name="Giovannoni S.J."/>
        </authorList>
    </citation>
    <scope>NUCLEOTIDE SEQUENCE [LARGE SCALE GENOMIC DNA]</scope>
    <source>
        <strain evidence="1 2">HTCC2155</strain>
    </source>
</reference>
<keyword evidence="2" id="KW-1185">Reference proteome</keyword>
<dbReference type="EMBL" id="ABCK01000006">
    <property type="protein sequence ID" value="EDM28250.1"/>
    <property type="molecule type" value="Genomic_DNA"/>
</dbReference>
<gene>
    <name evidence="1" type="ORF">LNTAR_12876</name>
</gene>
<organism evidence="1 2">
    <name type="scientific">Lentisphaera araneosa HTCC2155</name>
    <dbReference type="NCBI Taxonomy" id="313628"/>
    <lineage>
        <taxon>Bacteria</taxon>
        <taxon>Pseudomonadati</taxon>
        <taxon>Lentisphaerota</taxon>
        <taxon>Lentisphaeria</taxon>
        <taxon>Lentisphaerales</taxon>
        <taxon>Lentisphaeraceae</taxon>
        <taxon>Lentisphaera</taxon>
    </lineage>
</organism>
<sequence length="133" mass="15564">MTNTLPREITHCYSLLFTGDAEQKNKNYLRAALCFEECRMLAEIHLDQNPILAYALFRSARKEAQMLILLNAEKRAFRMLRKLMSHNYTGGNSFDRLFIYSQLSFLAEKVSKSKNNSYKNNFNSQLKQLINNE</sequence>
<evidence type="ECO:0000313" key="2">
    <source>
        <dbReference type="Proteomes" id="UP000004947"/>
    </source>
</evidence>
<evidence type="ECO:0000313" key="1">
    <source>
        <dbReference type="EMBL" id="EDM28250.1"/>
    </source>
</evidence>
<protein>
    <submittedName>
        <fullName evidence="1">Uncharacterized protein</fullName>
    </submittedName>
</protein>
<name>A6DK26_9BACT</name>
<dbReference type="Proteomes" id="UP000004947">
    <property type="component" value="Unassembled WGS sequence"/>
</dbReference>
<comment type="caution">
    <text evidence="1">The sequence shown here is derived from an EMBL/GenBank/DDBJ whole genome shotgun (WGS) entry which is preliminary data.</text>
</comment>
<accession>A6DK26</accession>
<proteinExistence type="predicted"/>
<dbReference type="RefSeq" id="WP_007278241.1">
    <property type="nucleotide sequence ID" value="NZ_ABCK01000006.1"/>
</dbReference>